<sequence>MIDIKEEIRRYWDYRSRDYDLSPGHSGLPEVWKEVLAEIFEDKMRILDVGTGTGFLAVILAELGHEVVGIDISEEMLKVARRKAVDKGVRIDFRVGDAENLPFDDEEFDAAVCRHVLWTLPNPERAISEWKRVVKKGGKVVIIDGNWEHGILATLKRLLGKAGMVIFEGKLPKNNSYSKEVKKALPCYGSLTEEKVFELMKKAGLSRISIRDLTWIRKLILKNRPAYYRFAWSGKSYFLAEGVKEV</sequence>
<protein>
    <submittedName>
        <fullName evidence="2">Methyltransferase type 11</fullName>
    </submittedName>
</protein>
<dbReference type="GeneID" id="8777716"/>
<dbReference type="HOGENOM" id="CLU_037990_4_0_2"/>
<name>D3S1V0_FERPA</name>
<dbReference type="GO" id="GO:0032259">
    <property type="term" value="P:methylation"/>
    <property type="evidence" value="ECO:0007669"/>
    <property type="project" value="UniProtKB-KW"/>
</dbReference>
<dbReference type="STRING" id="589924.Ferp_0222"/>
<dbReference type="Pfam" id="PF08241">
    <property type="entry name" value="Methyltransf_11"/>
    <property type="match status" value="1"/>
</dbReference>
<dbReference type="PANTHER" id="PTHR43591">
    <property type="entry name" value="METHYLTRANSFERASE"/>
    <property type="match status" value="1"/>
</dbReference>
<evidence type="ECO:0000259" key="1">
    <source>
        <dbReference type="Pfam" id="PF08241"/>
    </source>
</evidence>
<dbReference type="SUPFAM" id="SSF53335">
    <property type="entry name" value="S-adenosyl-L-methionine-dependent methyltransferases"/>
    <property type="match status" value="1"/>
</dbReference>
<reference evidence="3" key="1">
    <citation type="submission" date="2010-02" db="EMBL/GenBank/DDBJ databases">
        <title>Complete sequence of Ferroglobus placidus DSM 10642.</title>
        <authorList>
            <consortium name="US DOE Joint Genome Institute"/>
            <person name="Lucas S."/>
            <person name="Copeland A."/>
            <person name="Lapidus A."/>
            <person name="Cheng J.-F."/>
            <person name="Bruce D."/>
            <person name="Goodwin L."/>
            <person name="Pitluck S."/>
            <person name="Saunders E."/>
            <person name="Brettin T."/>
            <person name="Detter J.C."/>
            <person name="Han C."/>
            <person name="Tapia R."/>
            <person name="Larimer F."/>
            <person name="Land M."/>
            <person name="Hauser L."/>
            <person name="Kyrpides N."/>
            <person name="Ivanova N."/>
            <person name="Holmes D."/>
            <person name="Lovley D."/>
            <person name="Kyrpides N."/>
            <person name="Anderson I.J."/>
            <person name="Woyke T."/>
        </authorList>
    </citation>
    <scope>NUCLEOTIDE SEQUENCE [LARGE SCALE GENOMIC DNA]</scope>
    <source>
        <strain evidence="3">DSM 10642 / AEDII12DO</strain>
    </source>
</reference>
<evidence type="ECO:0000313" key="2">
    <source>
        <dbReference type="EMBL" id="ADC64407.1"/>
    </source>
</evidence>
<dbReference type="GO" id="GO:0008757">
    <property type="term" value="F:S-adenosylmethionine-dependent methyltransferase activity"/>
    <property type="evidence" value="ECO:0007669"/>
    <property type="project" value="InterPro"/>
</dbReference>
<dbReference type="PaxDb" id="589924-Ferp_0222"/>
<dbReference type="eggNOG" id="arCOG03529">
    <property type="taxonomic scope" value="Archaea"/>
</dbReference>
<reference evidence="2 3" key="2">
    <citation type="journal article" date="2011" name="Stand. Genomic Sci.">
        <title>Complete genome sequence of Ferroglobus placidus AEDII12DO.</title>
        <authorList>
            <person name="Anderson I."/>
            <person name="Risso C."/>
            <person name="Holmes D."/>
            <person name="Lucas S."/>
            <person name="Copeland A."/>
            <person name="Lapidus A."/>
            <person name="Cheng J.F."/>
            <person name="Bruce D."/>
            <person name="Goodwin L."/>
            <person name="Pitluck S."/>
            <person name="Saunders E."/>
            <person name="Brettin T."/>
            <person name="Detter J.C."/>
            <person name="Han C."/>
            <person name="Tapia R."/>
            <person name="Larimer F."/>
            <person name="Land M."/>
            <person name="Hauser L."/>
            <person name="Woyke T."/>
            <person name="Lovley D."/>
            <person name="Kyrpides N."/>
            <person name="Ivanova N."/>
        </authorList>
    </citation>
    <scope>NUCLEOTIDE SEQUENCE [LARGE SCALE GENOMIC DNA]</scope>
    <source>
        <strain evidence="3">DSM 10642 / AEDII12DO</strain>
    </source>
</reference>
<dbReference type="AlphaFoldDB" id="D3S1V0"/>
<feature type="domain" description="Methyltransferase type 11" evidence="1">
    <location>
        <begin position="47"/>
        <end position="142"/>
    </location>
</feature>
<keyword evidence="2" id="KW-0808">Transferase</keyword>
<proteinExistence type="predicted"/>
<dbReference type="PANTHER" id="PTHR43591:SF24">
    <property type="entry name" value="2-METHOXY-6-POLYPRENYL-1,4-BENZOQUINOL METHYLASE, MITOCHONDRIAL"/>
    <property type="match status" value="1"/>
</dbReference>
<dbReference type="Gene3D" id="3.40.50.150">
    <property type="entry name" value="Vaccinia Virus protein VP39"/>
    <property type="match status" value="1"/>
</dbReference>
<dbReference type="KEGG" id="fpl:Ferp_0222"/>
<accession>D3S1V0</accession>
<gene>
    <name evidence="2" type="ordered locus">Ferp_0222</name>
</gene>
<dbReference type="RefSeq" id="WP_012964754.1">
    <property type="nucleotide sequence ID" value="NC_013849.1"/>
</dbReference>
<organism evidence="2 3">
    <name type="scientific">Ferroglobus placidus (strain DSM 10642 / AEDII12DO)</name>
    <dbReference type="NCBI Taxonomy" id="589924"/>
    <lineage>
        <taxon>Archaea</taxon>
        <taxon>Methanobacteriati</taxon>
        <taxon>Methanobacteriota</taxon>
        <taxon>Archaeoglobi</taxon>
        <taxon>Archaeoglobales</taxon>
        <taxon>Archaeoglobaceae</taxon>
        <taxon>Ferroglobus</taxon>
    </lineage>
</organism>
<dbReference type="InterPro" id="IPR013216">
    <property type="entry name" value="Methyltransf_11"/>
</dbReference>
<dbReference type="Proteomes" id="UP000002613">
    <property type="component" value="Chromosome"/>
</dbReference>
<keyword evidence="2" id="KW-0489">Methyltransferase</keyword>
<evidence type="ECO:0000313" key="3">
    <source>
        <dbReference type="Proteomes" id="UP000002613"/>
    </source>
</evidence>
<dbReference type="CDD" id="cd02440">
    <property type="entry name" value="AdoMet_MTases"/>
    <property type="match status" value="1"/>
</dbReference>
<dbReference type="InterPro" id="IPR029063">
    <property type="entry name" value="SAM-dependent_MTases_sf"/>
</dbReference>
<dbReference type="OrthoDB" id="51503at2157"/>
<dbReference type="EMBL" id="CP001899">
    <property type="protein sequence ID" value="ADC64407.1"/>
    <property type="molecule type" value="Genomic_DNA"/>
</dbReference>
<keyword evidence="3" id="KW-1185">Reference proteome</keyword>